<keyword evidence="2" id="KW-1185">Reference proteome</keyword>
<organism evidence="1 2">
    <name type="scientific">Persea americana</name>
    <name type="common">Avocado</name>
    <dbReference type="NCBI Taxonomy" id="3435"/>
    <lineage>
        <taxon>Eukaryota</taxon>
        <taxon>Viridiplantae</taxon>
        <taxon>Streptophyta</taxon>
        <taxon>Embryophyta</taxon>
        <taxon>Tracheophyta</taxon>
        <taxon>Spermatophyta</taxon>
        <taxon>Magnoliopsida</taxon>
        <taxon>Magnoliidae</taxon>
        <taxon>Laurales</taxon>
        <taxon>Lauraceae</taxon>
        <taxon>Persea</taxon>
    </lineage>
</organism>
<comment type="caution">
    <text evidence="1">The sequence shown here is derived from an EMBL/GenBank/DDBJ whole genome shotgun (WGS) entry which is preliminary data.</text>
</comment>
<dbReference type="EMBL" id="CM056810">
    <property type="protein sequence ID" value="KAJ8646341.1"/>
    <property type="molecule type" value="Genomic_DNA"/>
</dbReference>
<dbReference type="Proteomes" id="UP001234297">
    <property type="component" value="Chromosome 2"/>
</dbReference>
<name>A0ACC2MLQ1_PERAE</name>
<evidence type="ECO:0000313" key="1">
    <source>
        <dbReference type="EMBL" id="KAJ8646341.1"/>
    </source>
</evidence>
<proteinExistence type="predicted"/>
<protein>
    <submittedName>
        <fullName evidence="1">Uncharacterized protein</fullName>
    </submittedName>
</protein>
<sequence>MAVSIVVEAALNALIDGIFDKLALPFLKRRLGFLCGGVDEEMKKLSRTLLRIQAFLSDAEDRQIQEEAVKLWLSDLKDVAYDAEDIIDEFTTEALRSSTQSPIQTRKRKRVNDFFSYLGSSSTTSQYSIECRIKEIRERLDEIESERDQLRLKVRDRGRRLQSRDRLQTSSLVDESIIVGRVDDREKIVDLLRSDQSRAGNGVLVVPIVGMGGLGKTTLAQLVYNDKRIEKHFDLRAWVCASEDFDSIRLTRAIVESLTGSPCHLMNLDPLQVALVKKLKGKKFLLVLDNVWNVKRSDWDELRAPLMVGLRGSGILVTTRSQDVLSIMGTGPPHFLQGLSDDDCWFLFERLAFIDGNSNAHPNLVTIGKEIVNKCKGLPLAVKTLGGLLFSKLDEEEWIGILKSDIWDLPEDRNGILPALRLSYHHLPAHLKQCFAYCSIFPKGQYFKKDILVLLWMAEGFIQPKGNNQMEDIGGEYLADLASRSFFRYEYTNWEDQELYTMHDLLHDLAQSISGVEYIRMEDGKSCGVVDKVRHLSYDWFSMGAIKFEAFYGLKSLRTLLLSSVFDCIQHVPYDLFINLSRIRVLDLGGTRIPELPDSIGKLIHLRYLDLSSTRIKRLPKSTTRLYNLQTLRITGCGHIVELPDDLSNLVNLRHLHLGGTGHRGSVSIPLRIGKLTCLQTLDMFNVGKEIGHGINELKDMIHLRGEICISLLENVVNVEEVKEAELKSKQELRKLKLRWKSYDVDSRQEGTENVVLEGLQPDSNLKVLEITGYCSVAFPRWMGDSSFSNLVHVSLAKCKCLALPPFGQLPFLKELHIDELYGLKKMGQELYGDGIVKGFPSLETLILKSMPDWEEWSGEEGDISHVSDITISHCSELRGLPPFPPTLKQLSIDYCEKLVSLPCVSSVRGLSLWGCDEVILGSFQHLTSLSSLSISYFPNITSLPEGFFLPLTVLEKLHIHWFPGLMSLSEEVGLQDITSLRLLEISECPQLTSLGDEAERKNALECPNKPLNACRRVTGNSSGLHSVGYPFQDWPIHPLLDRKGQPHLTARSDVLAI</sequence>
<gene>
    <name evidence="1" type="ORF">MRB53_008089</name>
</gene>
<accession>A0ACC2MLQ1</accession>
<reference evidence="1 2" key="1">
    <citation type="journal article" date="2022" name="Hortic Res">
        <title>A haplotype resolved chromosomal level avocado genome allows analysis of novel avocado genes.</title>
        <authorList>
            <person name="Nath O."/>
            <person name="Fletcher S.J."/>
            <person name="Hayward A."/>
            <person name="Shaw L.M."/>
            <person name="Masouleh A.K."/>
            <person name="Furtado A."/>
            <person name="Henry R.J."/>
            <person name="Mitter N."/>
        </authorList>
    </citation>
    <scope>NUCLEOTIDE SEQUENCE [LARGE SCALE GENOMIC DNA]</scope>
    <source>
        <strain evidence="2">cv. Hass</strain>
    </source>
</reference>
<evidence type="ECO:0000313" key="2">
    <source>
        <dbReference type="Proteomes" id="UP001234297"/>
    </source>
</evidence>